<dbReference type="InterPro" id="IPR000262">
    <property type="entry name" value="FMN-dep_DH"/>
</dbReference>
<evidence type="ECO:0000256" key="4">
    <source>
        <dbReference type="ARBA" id="ARBA00023002"/>
    </source>
</evidence>
<keyword evidence="4" id="KW-0560">Oxidoreductase</keyword>
<organism evidence="7 8">
    <name type="scientific">Pseudomonas serbiensis</name>
    <dbReference type="NCBI Taxonomy" id="3064350"/>
    <lineage>
        <taxon>Bacteria</taxon>
        <taxon>Pseudomonadati</taxon>
        <taxon>Pseudomonadota</taxon>
        <taxon>Gammaproteobacteria</taxon>
        <taxon>Pseudomonadales</taxon>
        <taxon>Pseudomonadaceae</taxon>
        <taxon>Pseudomonas</taxon>
    </lineage>
</organism>
<name>A0ABT9CUY1_9PSED</name>
<dbReference type="PROSITE" id="PS51349">
    <property type="entry name" value="FMN_HYDROXY_ACID_DH_2"/>
    <property type="match status" value="1"/>
</dbReference>
<evidence type="ECO:0000313" key="7">
    <source>
        <dbReference type="EMBL" id="MDO7929296.1"/>
    </source>
</evidence>
<dbReference type="Gene3D" id="3.20.20.70">
    <property type="entry name" value="Aldolase class I"/>
    <property type="match status" value="1"/>
</dbReference>
<evidence type="ECO:0000256" key="5">
    <source>
        <dbReference type="ARBA" id="ARBA00024042"/>
    </source>
</evidence>
<dbReference type="SUPFAM" id="SSF51395">
    <property type="entry name" value="FMN-linked oxidoreductases"/>
    <property type="match status" value="1"/>
</dbReference>
<dbReference type="SMART" id="SM01240">
    <property type="entry name" value="IMPDH"/>
    <property type="match status" value="1"/>
</dbReference>
<protein>
    <submittedName>
        <fullName evidence="7">Alpha-hydroxy-acid oxidizing protein</fullName>
    </submittedName>
</protein>
<dbReference type="Pfam" id="PF01070">
    <property type="entry name" value="FMN_dh"/>
    <property type="match status" value="1"/>
</dbReference>
<evidence type="ECO:0000313" key="8">
    <source>
        <dbReference type="Proteomes" id="UP001223016"/>
    </source>
</evidence>
<proteinExistence type="inferred from homology"/>
<dbReference type="PIRSF" id="PIRSF000138">
    <property type="entry name" value="Al-hdrx_acd_dh"/>
    <property type="match status" value="1"/>
</dbReference>
<comment type="caution">
    <text evidence="7">The sequence shown here is derived from an EMBL/GenBank/DDBJ whole genome shotgun (WGS) entry which is preliminary data.</text>
</comment>
<evidence type="ECO:0000256" key="1">
    <source>
        <dbReference type="ARBA" id="ARBA00001917"/>
    </source>
</evidence>
<dbReference type="RefSeq" id="WP_201020277.1">
    <property type="nucleotide sequence ID" value="NZ_JAUQOO010000018.1"/>
</dbReference>
<dbReference type="InterPro" id="IPR037396">
    <property type="entry name" value="FMN_HAD"/>
</dbReference>
<keyword evidence="8" id="KW-1185">Reference proteome</keyword>
<keyword evidence="2" id="KW-0285">Flavoprotein</keyword>
<evidence type="ECO:0000259" key="6">
    <source>
        <dbReference type="PROSITE" id="PS51349"/>
    </source>
</evidence>
<dbReference type="EMBL" id="JAUQOO010000018">
    <property type="protein sequence ID" value="MDO7929296.1"/>
    <property type="molecule type" value="Genomic_DNA"/>
</dbReference>
<keyword evidence="3" id="KW-0288">FMN</keyword>
<reference evidence="7 8" key="1">
    <citation type="submission" date="2023-07" db="EMBL/GenBank/DDBJ databases">
        <title>Identification of four novel Pseudomonas species associated with bacterial leaf spot of cucurbits.</title>
        <authorList>
            <person name="Fullem K.R."/>
        </authorList>
    </citation>
    <scope>NUCLEOTIDE SEQUENCE [LARGE SCALE GENOMIC DNA]</scope>
    <source>
        <strain evidence="7 8">KFB 138</strain>
    </source>
</reference>
<feature type="domain" description="FMN hydroxy acid dehydrogenase" evidence="6">
    <location>
        <begin position="13"/>
        <end position="362"/>
    </location>
</feature>
<dbReference type="Proteomes" id="UP001223016">
    <property type="component" value="Unassembled WGS sequence"/>
</dbReference>
<dbReference type="PANTHER" id="PTHR10578:SF107">
    <property type="entry name" value="2-HYDROXYACID OXIDASE 1"/>
    <property type="match status" value="1"/>
</dbReference>
<dbReference type="PANTHER" id="PTHR10578">
    <property type="entry name" value="S -2-HYDROXY-ACID OXIDASE-RELATED"/>
    <property type="match status" value="1"/>
</dbReference>
<dbReference type="InterPro" id="IPR008259">
    <property type="entry name" value="FMN_hydac_DH_AS"/>
</dbReference>
<comment type="similarity">
    <text evidence="5">Belongs to the FMN-dependent alpha-hydroxy acid dehydrogenase family.</text>
</comment>
<dbReference type="PROSITE" id="PS00557">
    <property type="entry name" value="FMN_HYDROXY_ACID_DH_1"/>
    <property type="match status" value="1"/>
</dbReference>
<accession>A0ABT9CUY1</accession>
<gene>
    <name evidence="7" type="ORF">Q6A51_21175</name>
</gene>
<dbReference type="InterPro" id="IPR012133">
    <property type="entry name" value="Alpha-hydoxy_acid_DH_FMN"/>
</dbReference>
<dbReference type="InterPro" id="IPR013785">
    <property type="entry name" value="Aldolase_TIM"/>
</dbReference>
<comment type="cofactor">
    <cofactor evidence="1">
        <name>FMN</name>
        <dbReference type="ChEBI" id="CHEBI:58210"/>
    </cofactor>
</comment>
<sequence>MTTNDACVPDVPDAPVTFSNLIELESRAAKVIPTAGFEYIARGAGDEQTLRENREAFSRAFIDQRILTGKVVETLETSILGVSLRSPITIAAMASQGIAHPSAESGTAIAADHVGTLLCVSTVSTQSLETIAAASAGPKWFQLYLTRDDGFNRELLNRARAAGYTAVVLTADVTVGGIREHNRRNGFDAGHLRGNFIDAAGNPRCTDRSFQPALSLDAISYAHEHSGLPVVVKGVTTSQDALRVIEHGAAAIQVSNHGGRQLDGSPAAFTSLLHVAESVEERVPIIFDSGIRRGTDVFKAIAAGADVVALGRPVLYGLALGGWRGVVSVLEHLDNELRTVMQLAGAATVADIRSTRLTFGLTDRQIPGYA</sequence>
<evidence type="ECO:0000256" key="3">
    <source>
        <dbReference type="ARBA" id="ARBA00022643"/>
    </source>
</evidence>
<evidence type="ECO:0000256" key="2">
    <source>
        <dbReference type="ARBA" id="ARBA00022630"/>
    </source>
</evidence>